<evidence type="ECO:0000313" key="2">
    <source>
        <dbReference type="Proteomes" id="UP000076532"/>
    </source>
</evidence>
<protein>
    <submittedName>
        <fullName evidence="1">Uncharacterized protein</fullName>
    </submittedName>
</protein>
<organism evidence="1 2">
    <name type="scientific">Athelia psychrophila</name>
    <dbReference type="NCBI Taxonomy" id="1759441"/>
    <lineage>
        <taxon>Eukaryota</taxon>
        <taxon>Fungi</taxon>
        <taxon>Dikarya</taxon>
        <taxon>Basidiomycota</taxon>
        <taxon>Agaricomycotina</taxon>
        <taxon>Agaricomycetes</taxon>
        <taxon>Agaricomycetidae</taxon>
        <taxon>Atheliales</taxon>
        <taxon>Atheliaceae</taxon>
        <taxon>Athelia</taxon>
    </lineage>
</organism>
<sequence length="180" mass="19640">MISATSFDIQVLDELDKDSASSPEGQYFVEVQVDGGEVIQSGDAQRVPVPRWKVERQLGRSPLSKKHSVAKYTGQGNDLLANGDEDYGHIESADKKAPRILIKLDLVSEDHAQFMKNVDEDALRLHSIKGLDGAQTMTGILEAFGVVLKNIVPIIDNFAGSHPVLNAAWILLSSAYKVRG</sequence>
<accession>A0A165XUJ0</accession>
<evidence type="ECO:0000313" key="1">
    <source>
        <dbReference type="EMBL" id="KZP08912.1"/>
    </source>
</evidence>
<name>A0A165XUJ0_9AGAM</name>
<keyword evidence="2" id="KW-1185">Reference proteome</keyword>
<dbReference type="Proteomes" id="UP000076532">
    <property type="component" value="Unassembled WGS sequence"/>
</dbReference>
<dbReference type="AlphaFoldDB" id="A0A165XUJ0"/>
<dbReference type="OrthoDB" id="163438at2759"/>
<gene>
    <name evidence="1" type="ORF">FIBSPDRAFT_900885</name>
</gene>
<proteinExistence type="predicted"/>
<dbReference type="EMBL" id="KV417711">
    <property type="protein sequence ID" value="KZP08912.1"/>
    <property type="molecule type" value="Genomic_DNA"/>
</dbReference>
<reference evidence="1 2" key="1">
    <citation type="journal article" date="2016" name="Mol. Biol. Evol.">
        <title>Comparative Genomics of Early-Diverging Mushroom-Forming Fungi Provides Insights into the Origins of Lignocellulose Decay Capabilities.</title>
        <authorList>
            <person name="Nagy L.G."/>
            <person name="Riley R."/>
            <person name="Tritt A."/>
            <person name="Adam C."/>
            <person name="Daum C."/>
            <person name="Floudas D."/>
            <person name="Sun H."/>
            <person name="Yadav J.S."/>
            <person name="Pangilinan J."/>
            <person name="Larsson K.H."/>
            <person name="Matsuura K."/>
            <person name="Barry K."/>
            <person name="Labutti K."/>
            <person name="Kuo R."/>
            <person name="Ohm R.A."/>
            <person name="Bhattacharya S.S."/>
            <person name="Shirouzu T."/>
            <person name="Yoshinaga Y."/>
            <person name="Martin F.M."/>
            <person name="Grigoriev I.V."/>
            <person name="Hibbett D.S."/>
        </authorList>
    </citation>
    <scope>NUCLEOTIDE SEQUENCE [LARGE SCALE GENOMIC DNA]</scope>
    <source>
        <strain evidence="1 2">CBS 109695</strain>
    </source>
</reference>